<dbReference type="Ensembl" id="ENSOKIT00005116639.1">
    <property type="protein sequence ID" value="ENSOKIP00005108866.1"/>
    <property type="gene ID" value="ENSOKIG00005047657.1"/>
</dbReference>
<dbReference type="InterPro" id="IPR002666">
    <property type="entry name" value="Folate_carrier"/>
</dbReference>
<evidence type="ECO:0000313" key="5">
    <source>
        <dbReference type="Ensembl" id="ENSOKIP00005108866.1"/>
    </source>
</evidence>
<feature type="transmembrane region" description="Helical" evidence="4">
    <location>
        <begin position="156"/>
        <end position="174"/>
    </location>
</feature>
<keyword evidence="3 4" id="KW-0472">Membrane</keyword>
<dbReference type="AlphaFoldDB" id="A0A8C7KVM1"/>
<protein>
    <submittedName>
        <fullName evidence="5">Uncharacterized protein</fullName>
    </submittedName>
</protein>
<comment type="subcellular location">
    <subcellularLocation>
        <location evidence="1 3">Membrane</location>
        <topology evidence="1 3">Multi-pass membrane protein</topology>
    </subcellularLocation>
</comment>
<keyword evidence="4" id="KW-1133">Transmembrane helix</keyword>
<organism evidence="5 6">
    <name type="scientific">Oncorhynchus kisutch</name>
    <name type="common">Coho salmon</name>
    <name type="synonym">Salmo kisutch</name>
    <dbReference type="NCBI Taxonomy" id="8019"/>
    <lineage>
        <taxon>Eukaryota</taxon>
        <taxon>Metazoa</taxon>
        <taxon>Chordata</taxon>
        <taxon>Craniata</taxon>
        <taxon>Vertebrata</taxon>
        <taxon>Euteleostomi</taxon>
        <taxon>Actinopterygii</taxon>
        <taxon>Neopterygii</taxon>
        <taxon>Teleostei</taxon>
        <taxon>Protacanthopterygii</taxon>
        <taxon>Salmoniformes</taxon>
        <taxon>Salmonidae</taxon>
        <taxon>Salmoninae</taxon>
        <taxon>Oncorhynchus</taxon>
    </lineage>
</organism>
<evidence type="ECO:0000256" key="2">
    <source>
        <dbReference type="ARBA" id="ARBA00005773"/>
    </source>
</evidence>
<reference evidence="5" key="2">
    <citation type="submission" date="2025-09" db="UniProtKB">
        <authorList>
            <consortium name="Ensembl"/>
        </authorList>
    </citation>
    <scope>IDENTIFICATION</scope>
</reference>
<dbReference type="SUPFAM" id="SSF103473">
    <property type="entry name" value="MFS general substrate transporter"/>
    <property type="match status" value="1"/>
</dbReference>
<evidence type="ECO:0000256" key="3">
    <source>
        <dbReference type="PIRNR" id="PIRNR028739"/>
    </source>
</evidence>
<feature type="transmembrane region" description="Helical" evidence="4">
    <location>
        <begin position="363"/>
        <end position="382"/>
    </location>
</feature>
<feature type="transmembrane region" description="Helical" evidence="4">
    <location>
        <begin position="329"/>
        <end position="351"/>
    </location>
</feature>
<keyword evidence="4" id="KW-0812">Transmembrane</keyword>
<dbReference type="PANTHER" id="PTHR10686">
    <property type="entry name" value="FOLATE TRANSPORTER"/>
    <property type="match status" value="1"/>
</dbReference>
<feature type="transmembrane region" description="Helical" evidence="4">
    <location>
        <begin position="231"/>
        <end position="254"/>
    </location>
</feature>
<dbReference type="Gene3D" id="1.20.1250.20">
    <property type="entry name" value="MFS general substrate transporter like domains"/>
    <property type="match status" value="1"/>
</dbReference>
<dbReference type="PANTHER" id="PTHR10686:SF37">
    <property type="entry name" value="THIAMINE TRANSPORTER 2"/>
    <property type="match status" value="1"/>
</dbReference>
<feature type="transmembrane region" description="Helical" evidence="4">
    <location>
        <begin position="45"/>
        <end position="71"/>
    </location>
</feature>
<feature type="transmembrane region" description="Helical" evidence="4">
    <location>
        <begin position="300"/>
        <end position="322"/>
    </location>
</feature>
<dbReference type="PIRSF" id="PIRSF028739">
    <property type="entry name" value="Folate_carrier"/>
    <property type="match status" value="1"/>
</dbReference>
<feature type="transmembrane region" description="Helical" evidence="4">
    <location>
        <begin position="83"/>
        <end position="109"/>
    </location>
</feature>
<keyword evidence="6" id="KW-1185">Reference proteome</keyword>
<dbReference type="Pfam" id="PF01770">
    <property type="entry name" value="Folate_carrier"/>
    <property type="match status" value="1"/>
</dbReference>
<dbReference type="Proteomes" id="UP000694557">
    <property type="component" value="Unassembled WGS sequence"/>
</dbReference>
<name>A0A8C7KVM1_ONCKI</name>
<sequence>MLRSWVGPTVLLCIYGFCSMMRPSEPFLTDYLTGPYKNLTTKQVWHINLFPVCAYSNLFLLIPVFLVTDILRYKPVIVLQALNYILAFLLFIFSSGVVLTQCALFIYSMGTAADVAYYSYIYSVVHPQYYQRVTTGAMLGQFLVSLAGVSIYWLNVITLGSLCVALLAALLLPMPQRSLVLGGTQNDNGPFEEVVSSSCVSWVVWWLRKGRRTGRGEMRALKRLAVDCKECYSSVAVLFFCVWSAMGNCGYHQITGYVQLLWASKQAQYNFTEYNGGVEAVATLSGAAASIAVGHVSLDWSVWGELVLGVFTAMTAGVLYLMDLTNSIWICYGLFKTIYMELITICTFQIAQGLSRERYALVFGINSFVGMALQSLLTAIVVNTKSLKLTITSQVQQREKKYIYILFLPLFFSPISWYPITNVESHAFSDTQPNQATLLLNTARIQPGSQPHECVGGNTVHLATLVSAHCARPATGVAGAR</sequence>
<dbReference type="NCBIfam" id="TIGR00806">
    <property type="entry name" value="rfc"/>
    <property type="match status" value="1"/>
</dbReference>
<proteinExistence type="inferred from homology"/>
<dbReference type="GO" id="GO:0090482">
    <property type="term" value="F:vitamin transmembrane transporter activity"/>
    <property type="evidence" value="ECO:0007669"/>
    <property type="project" value="InterPro"/>
</dbReference>
<reference evidence="5" key="1">
    <citation type="submission" date="2025-08" db="UniProtKB">
        <authorList>
            <consortium name="Ensembl"/>
        </authorList>
    </citation>
    <scope>IDENTIFICATION</scope>
</reference>
<feature type="transmembrane region" description="Helical" evidence="4">
    <location>
        <begin position="402"/>
        <end position="420"/>
    </location>
</feature>
<accession>A0A8C7KVM1</accession>
<dbReference type="GeneTree" id="ENSGT00950000183022"/>
<evidence type="ECO:0000313" key="6">
    <source>
        <dbReference type="Proteomes" id="UP000694557"/>
    </source>
</evidence>
<comment type="similarity">
    <text evidence="2 3">Belongs to the reduced folate carrier (RFC) transporter (TC 2.A.48) family.</text>
</comment>
<dbReference type="GO" id="GO:0005886">
    <property type="term" value="C:plasma membrane"/>
    <property type="evidence" value="ECO:0007669"/>
    <property type="project" value="UniProtKB-UniRule"/>
</dbReference>
<evidence type="ECO:0000256" key="4">
    <source>
        <dbReference type="SAM" id="Phobius"/>
    </source>
</evidence>
<evidence type="ECO:0000256" key="1">
    <source>
        <dbReference type="ARBA" id="ARBA00004141"/>
    </source>
</evidence>
<dbReference type="InterPro" id="IPR036259">
    <property type="entry name" value="MFS_trans_sf"/>
</dbReference>
<keyword evidence="3" id="KW-0813">Transport</keyword>